<reference evidence="1" key="1">
    <citation type="submission" date="2018-05" db="EMBL/GenBank/DDBJ databases">
        <authorList>
            <person name="Lanie J.A."/>
            <person name="Ng W.-L."/>
            <person name="Kazmierczak K.M."/>
            <person name="Andrzejewski T.M."/>
            <person name="Davidsen T.M."/>
            <person name="Wayne K.J."/>
            <person name="Tettelin H."/>
            <person name="Glass J.I."/>
            <person name="Rusch D."/>
            <person name="Podicherti R."/>
            <person name="Tsui H.-C.T."/>
            <person name="Winkler M.E."/>
        </authorList>
    </citation>
    <scope>NUCLEOTIDE SEQUENCE</scope>
</reference>
<evidence type="ECO:0000313" key="1">
    <source>
        <dbReference type="EMBL" id="SVB90585.1"/>
    </source>
</evidence>
<name>A0A382HU09_9ZZZZ</name>
<dbReference type="EMBL" id="UINC01063202">
    <property type="protein sequence ID" value="SVB90585.1"/>
    <property type="molecule type" value="Genomic_DNA"/>
</dbReference>
<sequence length="110" mass="12313">VTGAGRYFDETQRLQLTTDGRFINRDAELFEYPLRQILAASAHHTVDRRDRATFDEPGKGLALAIIELGWLARRFAINQAIGTFGVETQSLTTCRPTDPIRAASRRLPPS</sequence>
<proteinExistence type="predicted"/>
<gene>
    <name evidence="1" type="ORF">METZ01_LOCUS243439</name>
</gene>
<dbReference type="AlphaFoldDB" id="A0A382HU09"/>
<accession>A0A382HU09</accession>
<feature type="non-terminal residue" evidence="1">
    <location>
        <position position="1"/>
    </location>
</feature>
<protein>
    <submittedName>
        <fullName evidence="1">Uncharacterized protein</fullName>
    </submittedName>
</protein>
<organism evidence="1">
    <name type="scientific">marine metagenome</name>
    <dbReference type="NCBI Taxonomy" id="408172"/>
    <lineage>
        <taxon>unclassified sequences</taxon>
        <taxon>metagenomes</taxon>
        <taxon>ecological metagenomes</taxon>
    </lineage>
</organism>